<evidence type="ECO:0000259" key="5">
    <source>
        <dbReference type="PROSITE" id="PS50146"/>
    </source>
</evidence>
<dbReference type="AlphaFoldDB" id="A0A6I4UX35"/>
<evidence type="ECO:0000256" key="4">
    <source>
        <dbReference type="ARBA" id="ARBA00022840"/>
    </source>
</evidence>
<dbReference type="InterPro" id="IPR045540">
    <property type="entry name" value="YegS/DAGK_C"/>
</dbReference>
<comment type="caution">
    <text evidence="6">The sequence shown here is derived from an EMBL/GenBank/DDBJ whole genome shotgun (WGS) entry which is preliminary data.</text>
</comment>
<keyword evidence="4" id="KW-0067">ATP-binding</keyword>
<dbReference type="RefSeq" id="WP_160746998.1">
    <property type="nucleotide sequence ID" value="NZ_WTYK01000006.1"/>
</dbReference>
<accession>A0A6I4UX35</accession>
<feature type="domain" description="DAGKc" evidence="5">
    <location>
        <begin position="1"/>
        <end position="126"/>
    </location>
</feature>
<dbReference type="PANTHER" id="PTHR12358">
    <property type="entry name" value="SPHINGOSINE KINASE"/>
    <property type="match status" value="1"/>
</dbReference>
<gene>
    <name evidence="6" type="ORF">GRI75_10825</name>
</gene>
<name>A0A6I4UX35_9SPHN</name>
<dbReference type="InterPro" id="IPR050187">
    <property type="entry name" value="Lipid_Phosphate_FormReg"/>
</dbReference>
<dbReference type="Pfam" id="PF00781">
    <property type="entry name" value="DAGK_cat"/>
    <property type="match status" value="1"/>
</dbReference>
<keyword evidence="3" id="KW-0418">Kinase</keyword>
<protein>
    <recommendedName>
        <fullName evidence="5">DAGKc domain-containing protein</fullName>
    </recommendedName>
</protein>
<keyword evidence="2" id="KW-0547">Nucleotide-binding</keyword>
<reference evidence="6 7" key="1">
    <citation type="submission" date="2019-12" db="EMBL/GenBank/DDBJ databases">
        <title>Genomic-based taxomic classification of the family Erythrobacteraceae.</title>
        <authorList>
            <person name="Xu L."/>
        </authorList>
    </citation>
    <scope>NUCLEOTIDE SEQUENCE [LARGE SCALE GENOMIC DNA]</scope>
    <source>
        <strain evidence="6 7">MCCC 1K02066</strain>
    </source>
</reference>
<dbReference type="SUPFAM" id="SSF111331">
    <property type="entry name" value="NAD kinase/diacylglycerol kinase-like"/>
    <property type="match status" value="1"/>
</dbReference>
<evidence type="ECO:0000256" key="3">
    <source>
        <dbReference type="ARBA" id="ARBA00022777"/>
    </source>
</evidence>
<dbReference type="PANTHER" id="PTHR12358:SF54">
    <property type="entry name" value="SPHINGOSINE KINASE RELATED PROTEIN"/>
    <property type="match status" value="1"/>
</dbReference>
<organism evidence="6 7">
    <name type="scientific">Croceibacterium soli</name>
    <dbReference type="NCBI Taxonomy" id="1739690"/>
    <lineage>
        <taxon>Bacteria</taxon>
        <taxon>Pseudomonadati</taxon>
        <taxon>Pseudomonadota</taxon>
        <taxon>Alphaproteobacteria</taxon>
        <taxon>Sphingomonadales</taxon>
        <taxon>Erythrobacteraceae</taxon>
        <taxon>Croceibacterium</taxon>
    </lineage>
</organism>
<dbReference type="InterPro" id="IPR016064">
    <property type="entry name" value="NAD/diacylglycerol_kinase_sf"/>
</dbReference>
<dbReference type="GO" id="GO:0005524">
    <property type="term" value="F:ATP binding"/>
    <property type="evidence" value="ECO:0007669"/>
    <property type="project" value="UniProtKB-KW"/>
</dbReference>
<dbReference type="Proteomes" id="UP000469159">
    <property type="component" value="Unassembled WGS sequence"/>
</dbReference>
<evidence type="ECO:0000313" key="6">
    <source>
        <dbReference type="EMBL" id="MXP42133.1"/>
    </source>
</evidence>
<sequence>MPPRVQLFANPQSGTHSARRIAALRRAFESAGAEVIESESSAAVPPEIDPLATHICVAGGDGTVRHVAAAVARGRHAMPIAQYPLGTINLLAREAGYHPDARRFAERFLAAAVRRRHYTATVRDEMFLCCASAGPECAAIRGYSPALKRRIGRFAYAVALVRTLLRWERHAMVLHAEGRSFPCEAVYIAKGRYFAGPWSFAPRASLLDDKLHVVALGTARRRDYLRFLLDLALGRDPGARPGNISFTCSHLSLDGPAHVEVQGDGDLLATLPLEVRSTGTTMDFI</sequence>
<dbReference type="Gene3D" id="2.60.200.40">
    <property type="match status" value="1"/>
</dbReference>
<dbReference type="Gene3D" id="3.40.50.10330">
    <property type="entry name" value="Probable inorganic polyphosphate/atp-NAD kinase, domain 1"/>
    <property type="match status" value="1"/>
</dbReference>
<dbReference type="OrthoDB" id="9815110at2"/>
<evidence type="ECO:0000313" key="7">
    <source>
        <dbReference type="Proteomes" id="UP000469159"/>
    </source>
</evidence>
<dbReference type="InterPro" id="IPR017438">
    <property type="entry name" value="ATP-NAD_kinase_N"/>
</dbReference>
<keyword evidence="7" id="KW-1185">Reference proteome</keyword>
<proteinExistence type="predicted"/>
<keyword evidence="1" id="KW-0808">Transferase</keyword>
<dbReference type="GO" id="GO:0016301">
    <property type="term" value="F:kinase activity"/>
    <property type="evidence" value="ECO:0007669"/>
    <property type="project" value="UniProtKB-KW"/>
</dbReference>
<dbReference type="Pfam" id="PF19279">
    <property type="entry name" value="YegS_C"/>
    <property type="match status" value="1"/>
</dbReference>
<dbReference type="PROSITE" id="PS50146">
    <property type="entry name" value="DAGK"/>
    <property type="match status" value="1"/>
</dbReference>
<dbReference type="EMBL" id="WTYK01000006">
    <property type="protein sequence ID" value="MXP42133.1"/>
    <property type="molecule type" value="Genomic_DNA"/>
</dbReference>
<dbReference type="InterPro" id="IPR001206">
    <property type="entry name" value="Diacylglycerol_kinase_cat_dom"/>
</dbReference>
<evidence type="ECO:0000256" key="2">
    <source>
        <dbReference type="ARBA" id="ARBA00022741"/>
    </source>
</evidence>
<evidence type="ECO:0000256" key="1">
    <source>
        <dbReference type="ARBA" id="ARBA00022679"/>
    </source>
</evidence>